<accession>A0A8J4ARM5</accession>
<name>A0A8J4ARM5_9CHLO</name>
<keyword evidence="1" id="KW-0227">DNA damage</keyword>
<dbReference type="Proteomes" id="UP000747399">
    <property type="component" value="Unassembled WGS sequence"/>
</dbReference>
<reference evidence="3" key="1">
    <citation type="journal article" date="2021" name="Proc. Natl. Acad. Sci. U.S.A.">
        <title>Three genomes in the algal genus Volvox reveal the fate of a haploid sex-determining region after a transition to homothallism.</title>
        <authorList>
            <person name="Yamamoto K."/>
            <person name="Hamaji T."/>
            <person name="Kawai-Toyooka H."/>
            <person name="Matsuzaki R."/>
            <person name="Takahashi F."/>
            <person name="Nishimura Y."/>
            <person name="Kawachi M."/>
            <person name="Noguchi H."/>
            <person name="Minakuchi Y."/>
            <person name="Umen J.G."/>
            <person name="Toyoda A."/>
            <person name="Nozaki H."/>
        </authorList>
    </citation>
    <scope>NUCLEOTIDE SEQUENCE</scope>
    <source>
        <strain evidence="3">NIES-3780</strain>
    </source>
</reference>
<evidence type="ECO:0000313" key="4">
    <source>
        <dbReference type="Proteomes" id="UP000747399"/>
    </source>
</evidence>
<organism evidence="3 4">
    <name type="scientific">Volvox africanus</name>
    <dbReference type="NCBI Taxonomy" id="51714"/>
    <lineage>
        <taxon>Eukaryota</taxon>
        <taxon>Viridiplantae</taxon>
        <taxon>Chlorophyta</taxon>
        <taxon>core chlorophytes</taxon>
        <taxon>Chlorophyceae</taxon>
        <taxon>CS clade</taxon>
        <taxon>Chlamydomonadales</taxon>
        <taxon>Volvocaceae</taxon>
        <taxon>Volvox</taxon>
    </lineage>
</organism>
<comment type="similarity">
    <text evidence="1">Belongs to the MET18/MMS19 family.</text>
</comment>
<dbReference type="PANTHER" id="PTHR12891">
    <property type="entry name" value="DNA REPAIR/TRANSCRIPTION PROTEIN MET18/MMS19"/>
    <property type="match status" value="1"/>
</dbReference>
<dbReference type="PANTHER" id="PTHR12891:SF0">
    <property type="entry name" value="MMS19 NUCLEOTIDE EXCISION REPAIR PROTEIN HOMOLOG"/>
    <property type="match status" value="1"/>
</dbReference>
<dbReference type="Pfam" id="PF14500">
    <property type="entry name" value="MMS19_N"/>
    <property type="match status" value="1"/>
</dbReference>
<sequence length="187" mass="19739">MAPIVLYRAVVEHACSTEPESENSRVEACHEIVNLINQRTLRILDLVLLLAGSLTSPEKEARENGTRLLGEVVIRCRPVLGEGELHTLAEFLASRLRDWPCLGPAAAACRSLLEEGFPGQVVPGPGGGSGGGPQLRDESASLVLEAMAEMVGAMAAAAVDTAQPHSLRPNASPKCSPRCNLVSVNRG</sequence>
<dbReference type="GO" id="GO:0006281">
    <property type="term" value="P:DNA repair"/>
    <property type="evidence" value="ECO:0007669"/>
    <property type="project" value="UniProtKB-UniRule"/>
</dbReference>
<dbReference type="GO" id="GO:0097361">
    <property type="term" value="C:cytosolic [4Fe-4S] assembly targeting complex"/>
    <property type="evidence" value="ECO:0007669"/>
    <property type="project" value="UniProtKB-UniRule"/>
</dbReference>
<dbReference type="GO" id="GO:0016226">
    <property type="term" value="P:iron-sulfur cluster assembly"/>
    <property type="evidence" value="ECO:0007669"/>
    <property type="project" value="UniProtKB-UniRule"/>
</dbReference>
<proteinExistence type="inferred from homology"/>
<gene>
    <name evidence="3" type="ORF">Vafri_3510</name>
</gene>
<keyword evidence="1" id="KW-0234">DNA repair</keyword>
<comment type="function">
    <text evidence="1">Key component of the cytosolic iron-sulfur protein assembly (CIA) complex, a multiprotein complex that mediates the incorporation of iron-sulfur cluster into apoproteins specifically involved in DNA metabolism and genomic integrity. In the CIA complex, MMS19 acts as an adapter between early-acting CIA components and a subset of cellular target iron-sulfur proteins.</text>
</comment>
<comment type="subcellular location">
    <subcellularLocation>
        <location evidence="1">Nucleus</location>
    </subcellularLocation>
</comment>
<evidence type="ECO:0000259" key="2">
    <source>
        <dbReference type="Pfam" id="PF14500"/>
    </source>
</evidence>
<dbReference type="InterPro" id="IPR029240">
    <property type="entry name" value="MMS19_N"/>
</dbReference>
<protein>
    <recommendedName>
        <fullName evidence="1">MMS19 nucleotide excision repair protein</fullName>
    </recommendedName>
</protein>
<dbReference type="AlphaFoldDB" id="A0A8J4ARM5"/>
<keyword evidence="4" id="KW-1185">Reference proteome</keyword>
<dbReference type="InterPro" id="IPR039920">
    <property type="entry name" value="MMS19"/>
</dbReference>
<keyword evidence="1" id="KW-0539">Nucleus</keyword>
<feature type="domain" description="MMS19 N-terminal" evidence="2">
    <location>
        <begin position="50"/>
        <end position="114"/>
    </location>
</feature>
<dbReference type="GO" id="GO:0051604">
    <property type="term" value="P:protein maturation"/>
    <property type="evidence" value="ECO:0007669"/>
    <property type="project" value="UniProtKB-UniRule"/>
</dbReference>
<dbReference type="EMBL" id="BNCO01000004">
    <property type="protein sequence ID" value="GIL46513.1"/>
    <property type="molecule type" value="Genomic_DNA"/>
</dbReference>
<evidence type="ECO:0000313" key="3">
    <source>
        <dbReference type="EMBL" id="GIL46513.1"/>
    </source>
</evidence>
<evidence type="ECO:0000256" key="1">
    <source>
        <dbReference type="RuleBase" id="RU367072"/>
    </source>
</evidence>
<dbReference type="GO" id="GO:0005634">
    <property type="term" value="C:nucleus"/>
    <property type="evidence" value="ECO:0007669"/>
    <property type="project" value="UniProtKB-SubCell"/>
</dbReference>
<comment type="caution">
    <text evidence="3">The sequence shown here is derived from an EMBL/GenBank/DDBJ whole genome shotgun (WGS) entry which is preliminary data.</text>
</comment>